<dbReference type="AlphaFoldDB" id="A0A562SL66"/>
<gene>
    <name evidence="4" type="ORF">JM93_03805</name>
</gene>
<keyword evidence="2" id="KW-0472">Membrane</keyword>
<keyword evidence="2" id="KW-0812">Transmembrane</keyword>
<feature type="transmembrane region" description="Helical" evidence="2">
    <location>
        <begin position="321"/>
        <end position="342"/>
    </location>
</feature>
<dbReference type="Pfam" id="PF14342">
    <property type="entry name" value="DUF4396"/>
    <property type="match status" value="1"/>
</dbReference>
<comment type="caution">
    <text evidence="4">The sequence shown here is derived from an EMBL/GenBank/DDBJ whole genome shotgun (WGS) entry which is preliminary data.</text>
</comment>
<sequence length="346" mass="37475">MLQGAMTVWFLLTAASLIFVIWDSIFNGVTSWVQKFAWILVVAYTGPVGCFVYLLACRRPFPGGHDAFTNVPWKQGINSEMHCLAGDATGILIAASIVPLLGLTNGWDSIFEYIAGFVCGLFIFQALMMRGMYNGDYWLAVRKTIFAETVSMNCVMFGMLPAMIVFAAIWPGSTDPLSAEFWFRMSLASVVGLITAFPVNYWLVAANLKHGCMTLPGADTISIGHRSPEHSIVSETGMTHDHGGHGSGMSHHHHGKMDHSSHGGHDMSGHTMSDKDAPESGHGLHAMHGNMDHDHASHQLGGSHEGHGGMAMKSLPMAIQILLILASFVLLIGAGLVTNIFVPIRF</sequence>
<feature type="transmembrane region" description="Helical" evidence="2">
    <location>
        <begin position="84"/>
        <end position="104"/>
    </location>
</feature>
<keyword evidence="5" id="KW-1185">Reference proteome</keyword>
<feature type="compositionally biased region" description="Basic and acidic residues" evidence="1">
    <location>
        <begin position="257"/>
        <end position="279"/>
    </location>
</feature>
<dbReference type="OrthoDB" id="9757546at2"/>
<feature type="transmembrane region" description="Helical" evidence="2">
    <location>
        <begin position="7"/>
        <end position="25"/>
    </location>
</feature>
<feature type="transmembrane region" description="Helical" evidence="2">
    <location>
        <begin position="150"/>
        <end position="170"/>
    </location>
</feature>
<feature type="transmembrane region" description="Helical" evidence="2">
    <location>
        <begin position="37"/>
        <end position="56"/>
    </location>
</feature>
<evidence type="ECO:0000256" key="1">
    <source>
        <dbReference type="SAM" id="MobiDB-lite"/>
    </source>
</evidence>
<keyword evidence="2" id="KW-1133">Transmembrane helix</keyword>
<dbReference type="InterPro" id="IPR025509">
    <property type="entry name" value="DUF4396"/>
</dbReference>
<reference evidence="4 5" key="1">
    <citation type="submission" date="2019-07" db="EMBL/GenBank/DDBJ databases">
        <title>Genomic Encyclopedia of Archaeal and Bacterial Type Strains, Phase II (KMG-II): from individual species to whole genera.</title>
        <authorList>
            <person name="Goeker M."/>
        </authorList>
    </citation>
    <scope>NUCLEOTIDE SEQUENCE [LARGE SCALE GENOMIC DNA]</scope>
    <source>
        <strain evidence="4 5">ATCC BAA-252</strain>
    </source>
</reference>
<feature type="transmembrane region" description="Helical" evidence="2">
    <location>
        <begin position="110"/>
        <end position="129"/>
    </location>
</feature>
<dbReference type="RefSeq" id="WP_145346433.1">
    <property type="nucleotide sequence ID" value="NZ_SMLY01000070.1"/>
</dbReference>
<evidence type="ECO:0000313" key="4">
    <source>
        <dbReference type="EMBL" id="TWI81843.1"/>
    </source>
</evidence>
<feature type="region of interest" description="Disordered" evidence="1">
    <location>
        <begin position="240"/>
        <end position="307"/>
    </location>
</feature>
<dbReference type="EMBL" id="VLLF01000010">
    <property type="protein sequence ID" value="TWI81843.1"/>
    <property type="molecule type" value="Genomic_DNA"/>
</dbReference>
<feature type="domain" description="DUF4396" evidence="3">
    <location>
        <begin position="73"/>
        <end position="209"/>
    </location>
</feature>
<feature type="transmembrane region" description="Helical" evidence="2">
    <location>
        <begin position="182"/>
        <end position="203"/>
    </location>
</feature>
<protein>
    <submittedName>
        <fullName evidence="4">Uncharacterized protein DUF4396</fullName>
    </submittedName>
</protein>
<evidence type="ECO:0000313" key="5">
    <source>
        <dbReference type="Proteomes" id="UP000320593"/>
    </source>
</evidence>
<evidence type="ECO:0000256" key="2">
    <source>
        <dbReference type="SAM" id="Phobius"/>
    </source>
</evidence>
<accession>A0A562SL66</accession>
<organism evidence="4 5">
    <name type="scientific">Roseibium hamelinense</name>
    <dbReference type="NCBI Taxonomy" id="150831"/>
    <lineage>
        <taxon>Bacteria</taxon>
        <taxon>Pseudomonadati</taxon>
        <taxon>Pseudomonadota</taxon>
        <taxon>Alphaproteobacteria</taxon>
        <taxon>Hyphomicrobiales</taxon>
        <taxon>Stappiaceae</taxon>
        <taxon>Roseibium</taxon>
    </lineage>
</organism>
<evidence type="ECO:0000259" key="3">
    <source>
        <dbReference type="Pfam" id="PF14342"/>
    </source>
</evidence>
<name>A0A562SL66_9HYPH</name>
<proteinExistence type="predicted"/>
<dbReference type="Proteomes" id="UP000320593">
    <property type="component" value="Unassembled WGS sequence"/>
</dbReference>